<comment type="caution">
    <text evidence="2">The sequence shown here is derived from an EMBL/GenBank/DDBJ whole genome shotgun (WGS) entry which is preliminary data.</text>
</comment>
<organism evidence="2 3">
    <name type="scientific">Laspinema olomoucense D3b</name>
    <dbReference type="NCBI Taxonomy" id="2953688"/>
    <lineage>
        <taxon>Bacteria</taxon>
        <taxon>Bacillati</taxon>
        <taxon>Cyanobacteriota</taxon>
        <taxon>Cyanophyceae</taxon>
        <taxon>Oscillatoriophycideae</taxon>
        <taxon>Oscillatoriales</taxon>
        <taxon>Laspinemataceae</taxon>
        <taxon>Laspinema</taxon>
        <taxon>Laspinema olomoucense</taxon>
    </lineage>
</organism>
<name>A0ABT2N729_9CYAN</name>
<dbReference type="EMBL" id="JAMXFA010000014">
    <property type="protein sequence ID" value="MCT7978503.1"/>
    <property type="molecule type" value="Genomic_DNA"/>
</dbReference>
<keyword evidence="3" id="KW-1185">Reference proteome</keyword>
<keyword evidence="1" id="KW-0812">Transmembrane</keyword>
<keyword evidence="1" id="KW-1133">Transmembrane helix</keyword>
<dbReference type="RefSeq" id="WP_261235622.1">
    <property type="nucleotide sequence ID" value="NZ_JAMXFA010000014.1"/>
</dbReference>
<dbReference type="Proteomes" id="UP001525961">
    <property type="component" value="Unassembled WGS sequence"/>
</dbReference>
<evidence type="ECO:0000313" key="2">
    <source>
        <dbReference type="EMBL" id="MCT7978503.1"/>
    </source>
</evidence>
<gene>
    <name evidence="2" type="ORF">NG792_12365</name>
</gene>
<evidence type="ECO:0000256" key="1">
    <source>
        <dbReference type="SAM" id="Phobius"/>
    </source>
</evidence>
<sequence length="204" mass="23332">MKNLFFWAQSLDNQAPDLILKDSEELSDQLLRQQVISEIYEVPGRKTTLPSATSEITVRFSDPKFVVEALPIEKDQINRSAPIVIYGELPKEFSNEWIESSCTKISDIVSDKLNRTLSKDAVTAIQGWFTEILEEKKKKVEVQQQTISLVTVFFAPLLIGWLLQTKEIQPSLLQMAGLIALNNLLVMSLQTFLINRPRRRNRTI</sequence>
<keyword evidence="1" id="KW-0472">Membrane</keyword>
<evidence type="ECO:0000313" key="3">
    <source>
        <dbReference type="Proteomes" id="UP001525961"/>
    </source>
</evidence>
<feature type="transmembrane region" description="Helical" evidence="1">
    <location>
        <begin position="146"/>
        <end position="163"/>
    </location>
</feature>
<reference evidence="2 3" key="1">
    <citation type="journal article" date="2022" name="Front. Microbiol.">
        <title>High genomic differentiation and limited gene flow indicate recent cryptic speciation within the genus Laspinema (cyanobacteria).</title>
        <authorList>
            <person name="Stanojkovic A."/>
            <person name="Skoupy S."/>
            <person name="Skaloud P."/>
            <person name="Dvorak P."/>
        </authorList>
    </citation>
    <scope>NUCLEOTIDE SEQUENCE [LARGE SCALE GENOMIC DNA]</scope>
    <source>
        <strain evidence="2 3">D3b</strain>
    </source>
</reference>
<feature type="transmembrane region" description="Helical" evidence="1">
    <location>
        <begin position="175"/>
        <end position="194"/>
    </location>
</feature>
<proteinExistence type="predicted"/>
<accession>A0ABT2N729</accession>
<protein>
    <submittedName>
        <fullName evidence="2">Uncharacterized protein</fullName>
    </submittedName>
</protein>